<dbReference type="Pfam" id="PF05741">
    <property type="entry name" value="zf-nanos"/>
    <property type="match status" value="1"/>
</dbReference>
<comment type="caution">
    <text evidence="10">The sequence shown here is derived from an EMBL/GenBank/DDBJ whole genome shotgun (WGS) entry which is preliminary data.</text>
</comment>
<evidence type="ECO:0000313" key="11">
    <source>
        <dbReference type="EMBL" id="CAF3572016.1"/>
    </source>
</evidence>
<dbReference type="GO" id="GO:0008270">
    <property type="term" value="F:zinc ion binding"/>
    <property type="evidence" value="ECO:0007669"/>
    <property type="project" value="UniProtKB-KW"/>
</dbReference>
<sequence length="238" mass="27443">MYSPWTTSMPCLFSSNTMNHNCGNYHREHQINSVYNSNDYLIDSLNNLDLTNPFNIIATISATSSVCSLNNFNYYHNKINEEQEVKSNYFEPLPFIKNENHSKQFHYPQLSQKHTIIKQMINRKGKQHYSQQRSHYNSCENLLSSISQRKKRQICTFCKSNGESTSVYTSHNLRNVDNEIECPVLMAYICPKCGATGKLAHTIKYCTALSENERVSLPTVKLFKEGRSSSGNKNLFKK</sequence>
<dbReference type="InterPro" id="IPR038129">
    <property type="entry name" value="Nanos_sf"/>
</dbReference>
<keyword evidence="6 8" id="KW-0810">Translation regulation</keyword>
<dbReference type="AlphaFoldDB" id="A0A815C2N4"/>
<keyword evidence="3" id="KW-0479">Metal-binding</keyword>
<dbReference type="InterPro" id="IPR008705">
    <property type="entry name" value="Nanos/Xcar2"/>
</dbReference>
<dbReference type="InterPro" id="IPR024161">
    <property type="entry name" value="Znf_nanos-typ"/>
</dbReference>
<comment type="similarity">
    <text evidence="8">Belongs to the nanos family.</text>
</comment>
<dbReference type="GO" id="GO:0006417">
    <property type="term" value="P:regulation of translation"/>
    <property type="evidence" value="ECO:0007669"/>
    <property type="project" value="UniProtKB-UniRule"/>
</dbReference>
<reference evidence="10" key="1">
    <citation type="submission" date="2021-02" db="EMBL/GenBank/DDBJ databases">
        <authorList>
            <person name="Nowell W R."/>
        </authorList>
    </citation>
    <scope>NUCLEOTIDE SEQUENCE</scope>
</reference>
<dbReference type="PANTHER" id="PTHR12887">
    <property type="entry name" value="NANOS PROTEIN"/>
    <property type="match status" value="1"/>
</dbReference>
<evidence type="ECO:0000259" key="9">
    <source>
        <dbReference type="PROSITE" id="PS51522"/>
    </source>
</evidence>
<evidence type="ECO:0000313" key="12">
    <source>
        <dbReference type="Proteomes" id="UP000663860"/>
    </source>
</evidence>
<evidence type="ECO:0000256" key="2">
    <source>
        <dbReference type="ARBA" id="ARBA00022490"/>
    </source>
</evidence>
<name>A0A815C2N4_9BILA</name>
<evidence type="ECO:0000256" key="7">
    <source>
        <dbReference type="ARBA" id="ARBA00022884"/>
    </source>
</evidence>
<dbReference type="Gene3D" id="4.10.60.30">
    <property type="entry name" value="Nanos, RNA-binding domain"/>
    <property type="match status" value="1"/>
</dbReference>
<evidence type="ECO:0000256" key="1">
    <source>
        <dbReference type="ARBA" id="ARBA00004496"/>
    </source>
</evidence>
<comment type="subcellular location">
    <subcellularLocation>
        <location evidence="1">Cytoplasm</location>
    </subcellularLocation>
</comment>
<protein>
    <recommendedName>
        <fullName evidence="9">Nanos-type domain-containing protein</fullName>
    </recommendedName>
</protein>
<dbReference type="EMBL" id="CAJOBB010000121">
    <property type="protein sequence ID" value="CAF3572016.1"/>
    <property type="molecule type" value="Genomic_DNA"/>
</dbReference>
<proteinExistence type="inferred from homology"/>
<dbReference type="Proteomes" id="UP000663860">
    <property type="component" value="Unassembled WGS sequence"/>
</dbReference>
<evidence type="ECO:0000256" key="3">
    <source>
        <dbReference type="ARBA" id="ARBA00022723"/>
    </source>
</evidence>
<dbReference type="GO" id="GO:0005737">
    <property type="term" value="C:cytoplasm"/>
    <property type="evidence" value="ECO:0007669"/>
    <property type="project" value="UniProtKB-SubCell"/>
</dbReference>
<dbReference type="EMBL" id="CAJNOE010000589">
    <property type="protein sequence ID" value="CAF1281413.1"/>
    <property type="molecule type" value="Genomic_DNA"/>
</dbReference>
<accession>A0A815C2N4</accession>
<evidence type="ECO:0000256" key="8">
    <source>
        <dbReference type="PROSITE-ProRule" id="PRU00855"/>
    </source>
</evidence>
<evidence type="ECO:0000256" key="5">
    <source>
        <dbReference type="ARBA" id="ARBA00022833"/>
    </source>
</evidence>
<dbReference type="PROSITE" id="PS51522">
    <property type="entry name" value="ZF_NANOS"/>
    <property type="match status" value="1"/>
</dbReference>
<keyword evidence="7 8" id="KW-0694">RNA-binding</keyword>
<dbReference type="Proteomes" id="UP000663868">
    <property type="component" value="Unassembled WGS sequence"/>
</dbReference>
<keyword evidence="2" id="KW-0963">Cytoplasm</keyword>
<keyword evidence="4 8" id="KW-0863">Zinc-finger</keyword>
<gene>
    <name evidence="10" type="ORF">IZO911_LOCUS32989</name>
    <name evidence="11" type="ORF">KXQ929_LOCUS3682</name>
</gene>
<organism evidence="10 12">
    <name type="scientific">Adineta steineri</name>
    <dbReference type="NCBI Taxonomy" id="433720"/>
    <lineage>
        <taxon>Eukaryota</taxon>
        <taxon>Metazoa</taxon>
        <taxon>Spiralia</taxon>
        <taxon>Gnathifera</taxon>
        <taxon>Rotifera</taxon>
        <taxon>Eurotatoria</taxon>
        <taxon>Bdelloidea</taxon>
        <taxon>Adinetida</taxon>
        <taxon>Adinetidae</taxon>
        <taxon>Adineta</taxon>
    </lineage>
</organism>
<dbReference type="GO" id="GO:0003723">
    <property type="term" value="F:RNA binding"/>
    <property type="evidence" value="ECO:0007669"/>
    <property type="project" value="UniProtKB-UniRule"/>
</dbReference>
<keyword evidence="5" id="KW-0862">Zinc</keyword>
<feature type="domain" description="Nanos-type" evidence="9">
    <location>
        <begin position="154"/>
        <end position="208"/>
    </location>
</feature>
<evidence type="ECO:0000256" key="6">
    <source>
        <dbReference type="ARBA" id="ARBA00022845"/>
    </source>
</evidence>
<evidence type="ECO:0000256" key="4">
    <source>
        <dbReference type="ARBA" id="ARBA00022771"/>
    </source>
</evidence>
<evidence type="ECO:0000313" key="10">
    <source>
        <dbReference type="EMBL" id="CAF1281413.1"/>
    </source>
</evidence>